<reference evidence="5 6" key="1">
    <citation type="submission" date="2019-08" db="EMBL/GenBank/DDBJ databases">
        <title>Deep-cultivation of Planctomycetes and their phenomic and genomic characterization uncovers novel biology.</title>
        <authorList>
            <person name="Wiegand S."/>
            <person name="Jogler M."/>
            <person name="Boedeker C."/>
            <person name="Pinto D."/>
            <person name="Vollmers J."/>
            <person name="Rivas-Marin E."/>
            <person name="Kohn T."/>
            <person name="Peeters S.H."/>
            <person name="Heuer A."/>
            <person name="Rast P."/>
            <person name="Oberbeckmann S."/>
            <person name="Bunk B."/>
            <person name="Jeske O."/>
            <person name="Meyerdierks A."/>
            <person name="Storesund J.E."/>
            <person name="Kallscheuer N."/>
            <person name="Luecker S."/>
            <person name="Lage O.M."/>
            <person name="Pohl T."/>
            <person name="Merkel B.J."/>
            <person name="Hornburger P."/>
            <person name="Mueller R.-W."/>
            <person name="Bruemmer F."/>
            <person name="Labrenz M."/>
            <person name="Spormann A.M."/>
            <person name="Op den Camp H."/>
            <person name="Overmann J."/>
            <person name="Amann R."/>
            <person name="Jetten M.S.M."/>
            <person name="Mascher T."/>
            <person name="Medema M.H."/>
            <person name="Devos D.P."/>
            <person name="Kaster A.-K."/>
            <person name="Ovreas L."/>
            <person name="Rohde M."/>
            <person name="Galperin M.Y."/>
            <person name="Jogler C."/>
        </authorList>
    </citation>
    <scope>NUCLEOTIDE SEQUENCE [LARGE SCALE GENOMIC DNA]</scope>
    <source>
        <strain evidence="5 6">UC8</strain>
    </source>
</reference>
<dbReference type="Pfam" id="PF01345">
    <property type="entry name" value="DUF11"/>
    <property type="match status" value="1"/>
</dbReference>
<dbReference type="InterPro" id="IPR013783">
    <property type="entry name" value="Ig-like_fold"/>
</dbReference>
<evidence type="ECO:0000256" key="2">
    <source>
        <dbReference type="SAM" id="SignalP"/>
    </source>
</evidence>
<feature type="signal peptide" evidence="2">
    <location>
        <begin position="1"/>
        <end position="24"/>
    </location>
</feature>
<feature type="compositionally biased region" description="Polar residues" evidence="1">
    <location>
        <begin position="385"/>
        <end position="400"/>
    </location>
</feature>
<feature type="region of interest" description="Disordered" evidence="1">
    <location>
        <begin position="87"/>
        <end position="156"/>
    </location>
</feature>
<dbReference type="InterPro" id="IPR001434">
    <property type="entry name" value="OmcB-like_DUF11"/>
</dbReference>
<feature type="compositionally biased region" description="Basic and acidic residues" evidence="1">
    <location>
        <begin position="102"/>
        <end position="119"/>
    </location>
</feature>
<dbReference type="AlphaFoldDB" id="A0A5B9R8Y4"/>
<proteinExistence type="predicted"/>
<dbReference type="InterPro" id="IPR047589">
    <property type="entry name" value="DUF11_rpt"/>
</dbReference>
<dbReference type="InterPro" id="IPR051172">
    <property type="entry name" value="Chlamydia_OmcB"/>
</dbReference>
<dbReference type="Proteomes" id="UP000325286">
    <property type="component" value="Chromosome"/>
</dbReference>
<dbReference type="EMBL" id="CP042914">
    <property type="protein sequence ID" value="QEG43173.1"/>
    <property type="molecule type" value="Genomic_DNA"/>
</dbReference>
<feature type="compositionally biased region" description="Basic and acidic residues" evidence="1">
    <location>
        <begin position="143"/>
        <end position="154"/>
    </location>
</feature>
<dbReference type="InterPro" id="IPR011635">
    <property type="entry name" value="CARDB"/>
</dbReference>
<dbReference type="Gene3D" id="2.60.40.10">
    <property type="entry name" value="Immunoglobulins"/>
    <property type="match status" value="3"/>
</dbReference>
<evidence type="ECO:0000313" key="5">
    <source>
        <dbReference type="EMBL" id="QEG43173.1"/>
    </source>
</evidence>
<name>A0A5B9R8Y4_9BACT</name>
<dbReference type="PANTHER" id="PTHR34819">
    <property type="entry name" value="LARGE CYSTEINE-RICH PERIPLASMIC PROTEIN OMCB"/>
    <property type="match status" value="1"/>
</dbReference>
<feature type="domain" description="CARDB" evidence="4">
    <location>
        <begin position="192"/>
        <end position="283"/>
    </location>
</feature>
<feature type="compositionally biased region" description="Polar residues" evidence="1">
    <location>
        <begin position="87"/>
        <end position="101"/>
    </location>
</feature>
<dbReference type="RefSeq" id="WP_238388819.1">
    <property type="nucleotide sequence ID" value="NZ_CP042914.1"/>
</dbReference>
<dbReference type="PANTHER" id="PTHR34819:SF4">
    <property type="entry name" value="LARGE CYSTEINE-RICH PERIPLASMIC PROTEIN OMCB"/>
    <property type="match status" value="1"/>
</dbReference>
<gene>
    <name evidence="5" type="primary">omcB_3</name>
    <name evidence="5" type="ORF">UC8_52180</name>
</gene>
<organism evidence="5 6">
    <name type="scientific">Roseimaritima ulvae</name>
    <dbReference type="NCBI Taxonomy" id="980254"/>
    <lineage>
        <taxon>Bacteria</taxon>
        <taxon>Pseudomonadati</taxon>
        <taxon>Planctomycetota</taxon>
        <taxon>Planctomycetia</taxon>
        <taxon>Pirellulales</taxon>
        <taxon>Pirellulaceae</taxon>
        <taxon>Roseimaritima</taxon>
    </lineage>
</organism>
<dbReference type="NCBIfam" id="TIGR01451">
    <property type="entry name" value="B_ant_repeat"/>
    <property type="match status" value="1"/>
</dbReference>
<evidence type="ECO:0000313" key="6">
    <source>
        <dbReference type="Proteomes" id="UP000325286"/>
    </source>
</evidence>
<accession>A0A5B9R8Y4</accession>
<keyword evidence="6" id="KW-1185">Reference proteome</keyword>
<sequence length="589" mass="63718" precursor="true">MLRTPRCVLQAFACTAMLATTALADTPAAENSIRTGDGLLGIRAAMPEQARVGESFTYQVEVTNHSDNVVLHNIQLKQRKAKGFSIESVSMQGQDQQSSKQNKTDKQNQADKQQSKADKQQNNADKQQKQSDKQQKQSSGSQDKMKIDMLKPGESRTFTVQATADEEGELRSCLEIASYTPALCLTSQVVKPELELTKTAPKKANRCNAFELTYTVKNGGSGDVGKFTVTDSLGDGLATIDGDTELSFPVDGLKAGDTREFVARVYAQKPGEFSSRAVAKAENSDLKSRSKETTTKVIAADLVVKVDGPDRVYGNGMANFTAKVTNSGNVAAESVNVTVHWPSKANLADMGEVQLKTDDSASQASNKNQAKGQPTKAPKQDSKKQNGGQEKTASDSQQMQDRSFEIDRLEPGQTAQFTYAIRTDNLKEIPTEVRATHVCTIDEAEDQAKSTAEATATAMATAEVVRLPALQIAVIDDEDPVKSGSKVQYTIQVWNEGDAPDHNVELIARLPDNLKFDSADGPTEVQNEGDTVTFSPIKSMKPGARVEYTVTAKPTGTGNARFEAALKSKMLTSEVVSEEPTRLFDPSNN</sequence>
<protein>
    <submittedName>
        <fullName evidence="5">Large cysteine-rich periplasmic protein OmcB</fullName>
    </submittedName>
</protein>
<feature type="chain" id="PRO_5022838057" evidence="2">
    <location>
        <begin position="25"/>
        <end position="589"/>
    </location>
</feature>
<feature type="compositionally biased region" description="Polar residues" evidence="1">
    <location>
        <begin position="360"/>
        <end position="372"/>
    </location>
</feature>
<feature type="region of interest" description="Disordered" evidence="1">
    <location>
        <begin position="356"/>
        <end position="400"/>
    </location>
</feature>
<feature type="domain" description="DUF11" evidence="3">
    <location>
        <begin position="471"/>
        <end position="566"/>
    </location>
</feature>
<dbReference type="Pfam" id="PF07705">
    <property type="entry name" value="CARDB"/>
    <property type="match status" value="1"/>
</dbReference>
<evidence type="ECO:0000256" key="1">
    <source>
        <dbReference type="SAM" id="MobiDB-lite"/>
    </source>
</evidence>
<keyword evidence="2" id="KW-0732">Signal</keyword>
<evidence type="ECO:0000259" key="4">
    <source>
        <dbReference type="Pfam" id="PF07705"/>
    </source>
</evidence>
<feature type="compositionally biased region" description="Basic and acidic residues" evidence="1">
    <location>
        <begin position="126"/>
        <end position="135"/>
    </location>
</feature>
<evidence type="ECO:0000259" key="3">
    <source>
        <dbReference type="Pfam" id="PF01345"/>
    </source>
</evidence>
<dbReference type="KEGG" id="rul:UC8_52180"/>